<dbReference type="PANTHER" id="PTHR42879:SF2">
    <property type="entry name" value="3-OXOACYL-[ACYL-CARRIER-PROTEIN] REDUCTASE FABG"/>
    <property type="match status" value="1"/>
</dbReference>
<evidence type="ECO:0000313" key="3">
    <source>
        <dbReference type="Proteomes" id="UP000052232"/>
    </source>
</evidence>
<evidence type="ECO:0000256" key="1">
    <source>
        <dbReference type="ARBA" id="ARBA00006484"/>
    </source>
</evidence>
<evidence type="ECO:0000313" key="2">
    <source>
        <dbReference type="EMBL" id="KMS53026.1"/>
    </source>
</evidence>
<dbReference type="Pfam" id="PF13561">
    <property type="entry name" value="adh_short_C2"/>
    <property type="match status" value="1"/>
</dbReference>
<dbReference type="PANTHER" id="PTHR42879">
    <property type="entry name" value="3-OXOACYL-(ACYL-CARRIER-PROTEIN) REDUCTASE"/>
    <property type="match status" value="1"/>
</dbReference>
<dbReference type="PATRIC" id="fig|1420583.3.peg.3543"/>
<dbReference type="SUPFAM" id="SSF51735">
    <property type="entry name" value="NAD(P)-binding Rossmann-fold domains"/>
    <property type="match status" value="1"/>
</dbReference>
<protein>
    <submittedName>
        <fullName evidence="2">Short-chain dehydrogenase</fullName>
    </submittedName>
</protein>
<accession>A0A0J7XM61</accession>
<dbReference type="STRING" id="1420583.V473_18730"/>
<sequence>MNRGAALIVGGTGGLGSAICRCLASDWDGLAIGYRSSADKAQVVIDTLEEGAKRAIAVHCDLAEMASIQNAVAQTKARFGAIGTVIFASGVDIAQPFVSQIGESQWRQVIEVELIGFTRVVAAALPHFRAQRFGNFVSVVSVANYCFPPGDALSSVPKAGIEALGRAIAKEEGRYGIRANMVAPGIIDAGLGADFLTSLYTPDIWEAQRKRIALRHFGAGDDVAQAVAFLASQKARYITGQTLIVDGGFSL</sequence>
<gene>
    <name evidence="2" type="ORF">V473_18730</name>
</gene>
<comment type="similarity">
    <text evidence="1">Belongs to the short-chain dehydrogenases/reductases (SDR) family.</text>
</comment>
<dbReference type="InterPro" id="IPR050259">
    <property type="entry name" value="SDR"/>
</dbReference>
<name>A0A0J7XM61_9SPHN</name>
<dbReference type="InterPro" id="IPR036291">
    <property type="entry name" value="NAD(P)-bd_dom_sf"/>
</dbReference>
<dbReference type="AlphaFoldDB" id="A0A0J7XM61"/>
<comment type="caution">
    <text evidence="2">The sequence shown here is derived from an EMBL/GenBank/DDBJ whole genome shotgun (WGS) entry which is preliminary data.</text>
</comment>
<dbReference type="EMBL" id="JACT01000005">
    <property type="protein sequence ID" value="KMS53026.1"/>
    <property type="molecule type" value="Genomic_DNA"/>
</dbReference>
<proteinExistence type="inferred from homology"/>
<dbReference type="RefSeq" id="WP_066607749.1">
    <property type="nucleotide sequence ID" value="NZ_KQ130436.1"/>
</dbReference>
<reference evidence="2 3" key="1">
    <citation type="journal article" date="2015" name="G3 (Bethesda)">
        <title>Insights into Ongoing Evolution of the Hexachlorocyclohexane Catabolic Pathway from Comparative Genomics of Ten Sphingomonadaceae Strains.</title>
        <authorList>
            <person name="Pearce S.L."/>
            <person name="Oakeshott J.G."/>
            <person name="Pandey G."/>
        </authorList>
    </citation>
    <scope>NUCLEOTIDE SEQUENCE [LARGE SCALE GENOMIC DNA]</scope>
    <source>
        <strain evidence="2 3">LL01</strain>
    </source>
</reference>
<keyword evidence="3" id="KW-1185">Reference proteome</keyword>
<dbReference type="Gene3D" id="3.40.50.720">
    <property type="entry name" value="NAD(P)-binding Rossmann-like Domain"/>
    <property type="match status" value="1"/>
</dbReference>
<organism evidence="2 3">
    <name type="scientific">Sphingobium cupriresistens LL01</name>
    <dbReference type="NCBI Taxonomy" id="1420583"/>
    <lineage>
        <taxon>Bacteria</taxon>
        <taxon>Pseudomonadati</taxon>
        <taxon>Pseudomonadota</taxon>
        <taxon>Alphaproteobacteria</taxon>
        <taxon>Sphingomonadales</taxon>
        <taxon>Sphingomonadaceae</taxon>
        <taxon>Sphingobium</taxon>
    </lineage>
</organism>
<dbReference type="Proteomes" id="UP000052232">
    <property type="component" value="Unassembled WGS sequence"/>
</dbReference>
<dbReference type="InterPro" id="IPR002347">
    <property type="entry name" value="SDR_fam"/>
</dbReference>
<dbReference type="PRINTS" id="PR00081">
    <property type="entry name" value="GDHRDH"/>
</dbReference>